<dbReference type="AlphaFoldDB" id="A0A562MQP6"/>
<dbReference type="InterPro" id="IPR012701">
    <property type="entry name" value="CP_lyase_PhnL"/>
</dbReference>
<reference evidence="5 6" key="1">
    <citation type="journal article" date="2015" name="Stand. Genomic Sci.">
        <title>Genomic Encyclopedia of Bacterial and Archaeal Type Strains, Phase III: the genomes of soil and plant-associated and newly described type strains.</title>
        <authorList>
            <person name="Whitman W.B."/>
            <person name="Woyke T."/>
            <person name="Klenk H.P."/>
            <person name="Zhou Y."/>
            <person name="Lilburn T.G."/>
            <person name="Beck B.J."/>
            <person name="De Vos P."/>
            <person name="Vandamme P."/>
            <person name="Eisen J.A."/>
            <person name="Garrity G."/>
            <person name="Hugenholtz P."/>
            <person name="Kyrpides N.C."/>
        </authorList>
    </citation>
    <scope>NUCLEOTIDE SEQUENCE [LARGE SCALE GENOMIC DNA]</scope>
    <source>
        <strain evidence="5 6">CGMCC 1.2546</strain>
    </source>
</reference>
<sequence length="250" mass="26866">MTIPLHAKGLTKTFTLHTQGGIILPVFDTIELTVRAGECVCLHGPSGAGKSTLLRSLYANYKPDAGQILVEHGGQTIDLLAAEPWEVVEIRRSTIGYVSQFLRVIPRVAALDVVAEPAISNGMPAEEAKALAETLLTRVRIPERLWSLAPATFSGGEQQRVNIARGFIVDYPILLLDEPTASLDAANRQTVVELIREAKARGTAVVGIFHDEEVRNAVADRLFEVGRAAESAVVSPSKTDERALVGALVA</sequence>
<dbReference type="PANTHER" id="PTHR42798">
    <property type="entry name" value="LIPOPROTEIN-RELEASING SYSTEM ATP-BINDING PROTEIN LOLD"/>
    <property type="match status" value="1"/>
</dbReference>
<keyword evidence="3" id="KW-0067">ATP-binding</keyword>
<protein>
    <submittedName>
        <fullName evidence="5">Alpha-D-ribose 1-methylphosphonate 5-triphosphate synthase subunit PhnL</fullName>
    </submittedName>
</protein>
<evidence type="ECO:0000256" key="3">
    <source>
        <dbReference type="ARBA" id="ARBA00022840"/>
    </source>
</evidence>
<name>A0A562MQP6_9HYPH</name>
<dbReference type="InterPro" id="IPR027417">
    <property type="entry name" value="P-loop_NTPase"/>
</dbReference>
<dbReference type="PROSITE" id="PS50893">
    <property type="entry name" value="ABC_TRANSPORTER_2"/>
    <property type="match status" value="1"/>
</dbReference>
<dbReference type="NCBIfam" id="TIGR02324">
    <property type="entry name" value="CP_lyasePhnL"/>
    <property type="match status" value="1"/>
</dbReference>
<dbReference type="Gene3D" id="3.40.50.300">
    <property type="entry name" value="P-loop containing nucleotide triphosphate hydrolases"/>
    <property type="match status" value="1"/>
</dbReference>
<proteinExistence type="inferred from homology"/>
<dbReference type="OrthoDB" id="9802264at2"/>
<dbReference type="GO" id="GO:0005524">
    <property type="term" value="F:ATP binding"/>
    <property type="evidence" value="ECO:0007669"/>
    <property type="project" value="UniProtKB-KW"/>
</dbReference>
<dbReference type="PANTHER" id="PTHR42798:SF7">
    <property type="entry name" value="ALPHA-D-RIBOSE 1-METHYLPHOSPHONATE 5-TRIPHOSPHATE SYNTHASE SUBUNIT PHNL"/>
    <property type="match status" value="1"/>
</dbReference>
<dbReference type="SMART" id="SM00382">
    <property type="entry name" value="AAA"/>
    <property type="match status" value="1"/>
</dbReference>
<dbReference type="Pfam" id="PF00005">
    <property type="entry name" value="ABC_tran"/>
    <property type="match status" value="1"/>
</dbReference>
<evidence type="ECO:0000313" key="6">
    <source>
        <dbReference type="Proteomes" id="UP000317122"/>
    </source>
</evidence>
<feature type="domain" description="ABC transporter" evidence="4">
    <location>
        <begin position="5"/>
        <end position="249"/>
    </location>
</feature>
<dbReference type="InterPro" id="IPR003593">
    <property type="entry name" value="AAA+_ATPase"/>
</dbReference>
<accession>A0A562MQP6</accession>
<dbReference type="PROSITE" id="PS00211">
    <property type="entry name" value="ABC_TRANSPORTER_1"/>
    <property type="match status" value="1"/>
</dbReference>
<dbReference type="InterPro" id="IPR017871">
    <property type="entry name" value="ABC_transporter-like_CS"/>
</dbReference>
<evidence type="ECO:0000256" key="2">
    <source>
        <dbReference type="ARBA" id="ARBA00022741"/>
    </source>
</evidence>
<dbReference type="InterPro" id="IPR003439">
    <property type="entry name" value="ABC_transporter-like_ATP-bd"/>
</dbReference>
<comment type="similarity">
    <text evidence="1">Belongs to the ABC transporter superfamily.</text>
</comment>
<evidence type="ECO:0000256" key="1">
    <source>
        <dbReference type="ARBA" id="ARBA00005417"/>
    </source>
</evidence>
<organism evidence="5 6">
    <name type="scientific">Mesorhizobium tianshanense</name>
    <dbReference type="NCBI Taxonomy" id="39844"/>
    <lineage>
        <taxon>Bacteria</taxon>
        <taxon>Pseudomonadati</taxon>
        <taxon>Pseudomonadota</taxon>
        <taxon>Alphaproteobacteria</taxon>
        <taxon>Hyphomicrobiales</taxon>
        <taxon>Phyllobacteriaceae</taxon>
        <taxon>Mesorhizobium</taxon>
    </lineage>
</organism>
<gene>
    <name evidence="5" type="ORF">IQ26_06710</name>
</gene>
<dbReference type="SUPFAM" id="SSF52540">
    <property type="entry name" value="P-loop containing nucleoside triphosphate hydrolases"/>
    <property type="match status" value="1"/>
</dbReference>
<dbReference type="Proteomes" id="UP000317122">
    <property type="component" value="Unassembled WGS sequence"/>
</dbReference>
<dbReference type="GO" id="GO:0016887">
    <property type="term" value="F:ATP hydrolysis activity"/>
    <property type="evidence" value="ECO:0007669"/>
    <property type="project" value="InterPro"/>
</dbReference>
<dbReference type="RefSeq" id="WP_145722668.1">
    <property type="nucleotide sequence ID" value="NZ_BSPF01000038.1"/>
</dbReference>
<comment type="caution">
    <text evidence="5">The sequence shown here is derived from an EMBL/GenBank/DDBJ whole genome shotgun (WGS) entry which is preliminary data.</text>
</comment>
<evidence type="ECO:0000259" key="4">
    <source>
        <dbReference type="PROSITE" id="PS50893"/>
    </source>
</evidence>
<keyword evidence="2" id="KW-0547">Nucleotide-binding</keyword>
<keyword evidence="6" id="KW-1185">Reference proteome</keyword>
<evidence type="ECO:0000313" key="5">
    <source>
        <dbReference type="EMBL" id="TWI22277.1"/>
    </source>
</evidence>
<dbReference type="EMBL" id="VLKT01000067">
    <property type="protein sequence ID" value="TWI22277.1"/>
    <property type="molecule type" value="Genomic_DNA"/>
</dbReference>